<dbReference type="Proteomes" id="UP001243846">
    <property type="component" value="Unassembled WGS sequence"/>
</dbReference>
<dbReference type="EMBL" id="JAUFRC010000001">
    <property type="protein sequence ID" value="MDN3711590.1"/>
    <property type="molecule type" value="Genomic_DNA"/>
</dbReference>
<comment type="caution">
    <text evidence="2">The sequence shown here is derived from an EMBL/GenBank/DDBJ whole genome shotgun (WGS) entry which is preliminary data.</text>
</comment>
<evidence type="ECO:0000313" key="3">
    <source>
        <dbReference type="Proteomes" id="UP001243846"/>
    </source>
</evidence>
<evidence type="ECO:0000313" key="2">
    <source>
        <dbReference type="EMBL" id="MDN3711590.1"/>
    </source>
</evidence>
<feature type="chain" id="PRO_5047020838" evidence="1">
    <location>
        <begin position="24"/>
        <end position="161"/>
    </location>
</feature>
<dbReference type="Pfam" id="PF11684">
    <property type="entry name" value="DUF3280"/>
    <property type="match status" value="1"/>
</dbReference>
<reference evidence="3" key="1">
    <citation type="journal article" date="2019" name="Int. J. Syst. Evol. Microbiol.">
        <title>The Global Catalogue of Microorganisms (GCM) 10K type strain sequencing project: providing services to taxonomists for standard genome sequencing and annotation.</title>
        <authorList>
            <consortium name="The Broad Institute Genomics Platform"/>
            <consortium name="The Broad Institute Genome Sequencing Center for Infectious Disease"/>
            <person name="Wu L."/>
            <person name="Ma J."/>
        </authorList>
    </citation>
    <scope>NUCLEOTIDE SEQUENCE [LARGE SCALE GENOMIC DNA]</scope>
    <source>
        <strain evidence="3">CECT 8482</strain>
    </source>
</reference>
<accession>A0ABT8D4B1</accession>
<gene>
    <name evidence="2" type="ORF">QWZ10_06720</name>
</gene>
<dbReference type="RefSeq" id="WP_377685702.1">
    <property type="nucleotide sequence ID" value="NZ_JBHMDZ010000011.1"/>
</dbReference>
<organism evidence="2 3">
    <name type="scientific">Paracoccus cavernae</name>
    <dbReference type="NCBI Taxonomy" id="1571207"/>
    <lineage>
        <taxon>Bacteria</taxon>
        <taxon>Pseudomonadati</taxon>
        <taxon>Pseudomonadota</taxon>
        <taxon>Alphaproteobacteria</taxon>
        <taxon>Rhodobacterales</taxon>
        <taxon>Paracoccaceae</taxon>
        <taxon>Paracoccus</taxon>
    </lineage>
</organism>
<keyword evidence="1" id="KW-0732">Signal</keyword>
<sequence>MPTRNVPLLAALALALFPVAAKAESLALMPVKFFDTSHEAKDQREDHQRRVDLMSAELARVLAPEVSRVSSLTPRDVATACTPETVPCLITLAKGTGSDLALFVVVHKSSTLIMQIFVQLVDLDAETTRFDRNLSFRGDTDESWIKAAGFLGRSLEDELEP</sequence>
<keyword evidence="3" id="KW-1185">Reference proteome</keyword>
<dbReference type="InterPro" id="IPR021698">
    <property type="entry name" value="DUF3280"/>
</dbReference>
<feature type="signal peptide" evidence="1">
    <location>
        <begin position="1"/>
        <end position="23"/>
    </location>
</feature>
<proteinExistence type="predicted"/>
<evidence type="ECO:0000256" key="1">
    <source>
        <dbReference type="SAM" id="SignalP"/>
    </source>
</evidence>
<name>A0ABT8D4B1_9RHOB</name>
<protein>
    <submittedName>
        <fullName evidence="2">DUF2380 domain-containing protein</fullName>
    </submittedName>
</protein>